<keyword evidence="2" id="KW-1133">Transmembrane helix</keyword>
<dbReference type="Proteomes" id="UP000515743">
    <property type="component" value="Chromosome"/>
</dbReference>
<feature type="transmembrane region" description="Helical" evidence="2">
    <location>
        <begin position="65"/>
        <end position="88"/>
    </location>
</feature>
<organism evidence="3 4">
    <name type="scientific">Corynebacterium incognita</name>
    <dbReference type="NCBI Taxonomy" id="2754725"/>
    <lineage>
        <taxon>Bacteria</taxon>
        <taxon>Bacillati</taxon>
        <taxon>Actinomycetota</taxon>
        <taxon>Actinomycetes</taxon>
        <taxon>Mycobacteriales</taxon>
        <taxon>Corynebacteriaceae</taxon>
        <taxon>Corynebacterium</taxon>
    </lineage>
</organism>
<keyword evidence="2" id="KW-0812">Transmembrane</keyword>
<feature type="region of interest" description="Disordered" evidence="1">
    <location>
        <begin position="1"/>
        <end position="37"/>
    </location>
</feature>
<dbReference type="RefSeq" id="WP_185176752.1">
    <property type="nucleotide sequence ID" value="NZ_CP059404.1"/>
</dbReference>
<name>A0A7G7CS13_9CORY</name>
<dbReference type="AlphaFoldDB" id="A0A7G7CS13"/>
<dbReference type="EMBL" id="CP059404">
    <property type="protein sequence ID" value="QNE90379.1"/>
    <property type="molecule type" value="Genomic_DNA"/>
</dbReference>
<feature type="compositionally biased region" description="Basic and acidic residues" evidence="1">
    <location>
        <begin position="1"/>
        <end position="21"/>
    </location>
</feature>
<evidence type="ECO:0000256" key="1">
    <source>
        <dbReference type="SAM" id="MobiDB-lite"/>
    </source>
</evidence>
<feature type="transmembrane region" description="Helical" evidence="2">
    <location>
        <begin position="108"/>
        <end position="130"/>
    </location>
</feature>
<dbReference type="KEGG" id="cik:H0194_05295"/>
<keyword evidence="2" id="KW-0472">Membrane</keyword>
<reference evidence="3 4" key="1">
    <citation type="submission" date="2020-07" db="EMBL/GenBank/DDBJ databases">
        <title>Complete genome and description of Corynebacterium incognita strain Marseille-Q3630 sp. nov.</title>
        <authorList>
            <person name="Boxberger M."/>
        </authorList>
    </citation>
    <scope>NUCLEOTIDE SEQUENCE [LARGE SCALE GENOMIC DNA]</scope>
    <source>
        <strain evidence="3 4">Marseille-Q3630</strain>
    </source>
</reference>
<evidence type="ECO:0000313" key="4">
    <source>
        <dbReference type="Proteomes" id="UP000515743"/>
    </source>
</evidence>
<sequence>MSSSPRDRRQQSQRRLEHPENDLFGDADSANLAPPEPRSFEELAQGVDPKVQAELNNRSTRQAQLWAAGTVIMSVLVAFGLALAFRLVGGERCDSGEGVWLCTRSQQLWWAGLTSIPPIVGAIGCGVIMVHKLKSYVRWRSWMGFFWFLVPHCMGWLLATIMVFVDATS</sequence>
<keyword evidence="4" id="KW-1185">Reference proteome</keyword>
<protein>
    <submittedName>
        <fullName evidence="3">Uncharacterized protein</fullName>
    </submittedName>
</protein>
<accession>A0A7G7CS13</accession>
<evidence type="ECO:0000256" key="2">
    <source>
        <dbReference type="SAM" id="Phobius"/>
    </source>
</evidence>
<evidence type="ECO:0000313" key="3">
    <source>
        <dbReference type="EMBL" id="QNE90379.1"/>
    </source>
</evidence>
<gene>
    <name evidence="3" type="ORF">H0194_05295</name>
</gene>
<feature type="transmembrane region" description="Helical" evidence="2">
    <location>
        <begin position="142"/>
        <end position="165"/>
    </location>
</feature>
<proteinExistence type="predicted"/>